<dbReference type="EMBL" id="PHWZ01000991">
    <property type="protein sequence ID" value="TEY28880.1"/>
    <property type="molecule type" value="Genomic_DNA"/>
</dbReference>
<feature type="region of interest" description="Disordered" evidence="1">
    <location>
        <begin position="1"/>
        <end position="22"/>
    </location>
</feature>
<name>A0A4Y8CGE7_9HELO</name>
<organism evidence="2 3">
    <name type="scientific">Botryotinia calthae</name>
    <dbReference type="NCBI Taxonomy" id="38488"/>
    <lineage>
        <taxon>Eukaryota</taxon>
        <taxon>Fungi</taxon>
        <taxon>Dikarya</taxon>
        <taxon>Ascomycota</taxon>
        <taxon>Pezizomycotina</taxon>
        <taxon>Leotiomycetes</taxon>
        <taxon>Helotiales</taxon>
        <taxon>Sclerotiniaceae</taxon>
        <taxon>Botryotinia</taxon>
    </lineage>
</organism>
<protein>
    <submittedName>
        <fullName evidence="2">Uncharacterized protein</fullName>
    </submittedName>
</protein>
<comment type="caution">
    <text evidence="2">The sequence shown here is derived from an EMBL/GenBank/DDBJ whole genome shotgun (WGS) entry which is preliminary data.</text>
</comment>
<dbReference type="Proteomes" id="UP000297299">
    <property type="component" value="Unassembled WGS sequence"/>
</dbReference>
<evidence type="ECO:0000313" key="2">
    <source>
        <dbReference type="EMBL" id="TEY28880.1"/>
    </source>
</evidence>
<keyword evidence="3" id="KW-1185">Reference proteome</keyword>
<proteinExistence type="predicted"/>
<gene>
    <name evidence="2" type="ORF">BOTCAL_0995g00010</name>
</gene>
<evidence type="ECO:0000313" key="3">
    <source>
        <dbReference type="Proteomes" id="UP000297299"/>
    </source>
</evidence>
<reference evidence="2 3" key="1">
    <citation type="submission" date="2017-11" db="EMBL/GenBank/DDBJ databases">
        <title>Comparative genomics of Botrytis spp.</title>
        <authorList>
            <person name="Valero-Jimenez C.A."/>
            <person name="Tapia P."/>
            <person name="Veloso J."/>
            <person name="Silva-Moreno E."/>
            <person name="Staats M."/>
            <person name="Valdes J.H."/>
            <person name="Van Kan J.A.L."/>
        </authorList>
    </citation>
    <scope>NUCLEOTIDE SEQUENCE [LARGE SCALE GENOMIC DNA]</scope>
    <source>
        <strain evidence="2 3">MUCL2830</strain>
    </source>
</reference>
<dbReference type="AlphaFoldDB" id="A0A4Y8CGE7"/>
<evidence type="ECO:0000256" key="1">
    <source>
        <dbReference type="SAM" id="MobiDB-lite"/>
    </source>
</evidence>
<accession>A0A4Y8CGE7</accession>
<sequence length="153" mass="16247">MVMPTRGHECTATPPSAPEREPIASATTTATTATVPAKGDDNNRSIYKAIIDQFYKEDGKRRVILKIASAIDVCIKSLSTTELSFANELKAVCIDSMIKPIGSTGSLQKASTTGTKANFMGVGRTYTEAFKAGGMPQALKSDKASTPRTTEIV</sequence>